<sequence length="149" mass="15570">MVQEEQGAGEPARRGGEPDRQGLSNGAVALEAEVVEGQLTRSECAAEAEGLGEEGDAEIREECPHGAPAPGEDAGPSCVCGVAEEEEDDEQKFVGERADSVPHGGGASALGGDLISMEESDGRFFLGEERDELPLPRIYDSIRVASDSK</sequence>
<keyword evidence="3" id="KW-1185">Reference proteome</keyword>
<dbReference type="InParanoid" id="A0A1W0W1T9"/>
<accession>A0A1W0W1T9</accession>
<proteinExistence type="predicted"/>
<evidence type="ECO:0000313" key="3">
    <source>
        <dbReference type="Proteomes" id="UP000000768"/>
    </source>
</evidence>
<feature type="compositionally biased region" description="Basic and acidic residues" evidence="1">
    <location>
        <begin position="11"/>
        <end position="20"/>
    </location>
</feature>
<protein>
    <submittedName>
        <fullName evidence="2">Uncharacterized protein</fullName>
    </submittedName>
</protein>
<dbReference type="AlphaFoldDB" id="A0A1W0W1T9"/>
<reference evidence="2 3" key="1">
    <citation type="journal article" date="2009" name="Nature">
        <title>The Sorghum bicolor genome and the diversification of grasses.</title>
        <authorList>
            <person name="Paterson A.H."/>
            <person name="Bowers J.E."/>
            <person name="Bruggmann R."/>
            <person name="Dubchak I."/>
            <person name="Grimwood J."/>
            <person name="Gundlach H."/>
            <person name="Haberer G."/>
            <person name="Hellsten U."/>
            <person name="Mitros T."/>
            <person name="Poliakov A."/>
            <person name="Schmutz J."/>
            <person name="Spannagl M."/>
            <person name="Tang H."/>
            <person name="Wang X."/>
            <person name="Wicker T."/>
            <person name="Bharti A.K."/>
            <person name="Chapman J."/>
            <person name="Feltus F.A."/>
            <person name="Gowik U."/>
            <person name="Grigoriev I.V."/>
            <person name="Lyons E."/>
            <person name="Maher C.A."/>
            <person name="Martis M."/>
            <person name="Narechania A."/>
            <person name="Otillar R.P."/>
            <person name="Penning B.W."/>
            <person name="Salamov A.A."/>
            <person name="Wang Y."/>
            <person name="Zhang L."/>
            <person name="Carpita N.C."/>
            <person name="Freeling M."/>
            <person name="Gingle A.R."/>
            <person name="Hash C.T."/>
            <person name="Keller B."/>
            <person name="Klein P."/>
            <person name="Kresovich S."/>
            <person name="McCann M.C."/>
            <person name="Ming R."/>
            <person name="Peterson D.G."/>
            <person name="Mehboob-ur-Rahman"/>
            <person name="Ware D."/>
            <person name="Westhoff P."/>
            <person name="Mayer K.F."/>
            <person name="Messing J."/>
            <person name="Rokhsar D.S."/>
        </authorList>
    </citation>
    <scope>NUCLEOTIDE SEQUENCE [LARGE SCALE GENOMIC DNA]</scope>
    <source>
        <strain evidence="3">cv. BTx623</strain>
    </source>
</reference>
<feature type="region of interest" description="Disordered" evidence="1">
    <location>
        <begin position="1"/>
        <end position="78"/>
    </location>
</feature>
<name>A0A1W0W1T9_SORBI</name>
<dbReference type="Gramene" id="OQU88346">
    <property type="protein sequence ID" value="OQU88346"/>
    <property type="gene ID" value="SORBI_3002G015950"/>
</dbReference>
<dbReference type="Proteomes" id="UP000000768">
    <property type="component" value="Chromosome 2"/>
</dbReference>
<gene>
    <name evidence="2" type="ORF">SORBI_3002G015950</name>
</gene>
<evidence type="ECO:0000313" key="2">
    <source>
        <dbReference type="EMBL" id="OQU88346.1"/>
    </source>
</evidence>
<reference evidence="3" key="2">
    <citation type="journal article" date="2018" name="Plant J.">
        <title>The Sorghum bicolor reference genome: improved assembly, gene annotations, a transcriptome atlas, and signatures of genome organization.</title>
        <authorList>
            <person name="McCormick R.F."/>
            <person name="Truong S.K."/>
            <person name="Sreedasyam A."/>
            <person name="Jenkins J."/>
            <person name="Shu S."/>
            <person name="Sims D."/>
            <person name="Kennedy M."/>
            <person name="Amirebrahimi M."/>
            <person name="Weers B.D."/>
            <person name="McKinley B."/>
            <person name="Mattison A."/>
            <person name="Morishige D.T."/>
            <person name="Grimwood J."/>
            <person name="Schmutz J."/>
            <person name="Mullet J.E."/>
        </authorList>
    </citation>
    <scope>NUCLEOTIDE SEQUENCE [LARGE SCALE GENOMIC DNA]</scope>
    <source>
        <strain evidence="3">cv. BTx623</strain>
    </source>
</reference>
<organism evidence="2 3">
    <name type="scientific">Sorghum bicolor</name>
    <name type="common">Sorghum</name>
    <name type="synonym">Sorghum vulgare</name>
    <dbReference type="NCBI Taxonomy" id="4558"/>
    <lineage>
        <taxon>Eukaryota</taxon>
        <taxon>Viridiplantae</taxon>
        <taxon>Streptophyta</taxon>
        <taxon>Embryophyta</taxon>
        <taxon>Tracheophyta</taxon>
        <taxon>Spermatophyta</taxon>
        <taxon>Magnoliopsida</taxon>
        <taxon>Liliopsida</taxon>
        <taxon>Poales</taxon>
        <taxon>Poaceae</taxon>
        <taxon>PACMAD clade</taxon>
        <taxon>Panicoideae</taxon>
        <taxon>Andropogonodae</taxon>
        <taxon>Andropogoneae</taxon>
        <taxon>Sorghinae</taxon>
        <taxon>Sorghum</taxon>
    </lineage>
</organism>
<evidence type="ECO:0000256" key="1">
    <source>
        <dbReference type="SAM" id="MobiDB-lite"/>
    </source>
</evidence>
<dbReference type="EMBL" id="CM000761">
    <property type="protein sequence ID" value="OQU88346.1"/>
    <property type="molecule type" value="Genomic_DNA"/>
</dbReference>